<evidence type="ECO:0000256" key="3">
    <source>
        <dbReference type="ARBA" id="ARBA00022801"/>
    </source>
</evidence>
<dbReference type="SUPFAM" id="SSF56601">
    <property type="entry name" value="beta-lactamase/transpeptidase-like"/>
    <property type="match status" value="1"/>
</dbReference>
<dbReference type="AlphaFoldDB" id="A0A382C0D1"/>
<dbReference type="InterPro" id="IPR009045">
    <property type="entry name" value="Zn_M74/Hedgehog-like"/>
</dbReference>
<protein>
    <recommendedName>
        <fullName evidence="8">Beta-lactamase-related domain-containing protein</fullName>
    </recommendedName>
</protein>
<evidence type="ECO:0000256" key="4">
    <source>
        <dbReference type="ARBA" id="ARBA00022833"/>
    </source>
</evidence>
<dbReference type="GO" id="GO:0071555">
    <property type="term" value="P:cell wall organization"/>
    <property type="evidence" value="ECO:0007669"/>
    <property type="project" value="UniProtKB-KW"/>
</dbReference>
<dbReference type="Gene3D" id="3.40.710.10">
    <property type="entry name" value="DD-peptidase/beta-lactamase superfamily"/>
    <property type="match status" value="1"/>
</dbReference>
<dbReference type="Pfam" id="PF01427">
    <property type="entry name" value="Peptidase_M15"/>
    <property type="match status" value="1"/>
</dbReference>
<dbReference type="Pfam" id="PF00144">
    <property type="entry name" value="Beta-lactamase"/>
    <property type="match status" value="1"/>
</dbReference>
<keyword evidence="2" id="KW-0479">Metal-binding</keyword>
<sequence length="611" mass="69382">IVPSTLVHKPESKIKYSNAAIAVVGYTLEVLYQTPYVKYMQKHILEKIGMSNSAFAPNRKISSKLAKATMWSYDDRIFPAPTFELGMIPAGSLYAPVTDLAKFMMMIFSNGMGPKESVIQSGTLLEMISPQFGGDRTSGYGIGFGLSNHGGFQKIGHGGAVYGFSTQLYAIPEIKYGVATASSVDVTNSITRKLSNYALDLMLAKKNNESLPDYINTSEIDVELAQSLEGHYTRGELYADIEIRGSNTVLITNYLEVPLRQSIKGIISDGRINQGSFRIEKAESNLLVNGKKFTRKVKTEKTKIPSDWKGLMGEYGWNHNVLFVYEDMGSLWLLMEWIEKDKLKQVKGDLFAFPNNSGMYHGEELKFKRNAAGVATEVAIINGPIFKRRDVGASTSETFRIEPIKPIDELRETALNANPPKENQNFKQTDLIELKEIDLSIKYDIRYASTNNFMSNKFYTLPEAYMQRPAAEALGRAHRKLKDKGYGLLIHDAYRPWYVTKMFWDATPEDKKIFVANPQNGSRHNRGCAVDLTLYDLKTGKVIEMVGGYDEFTGRSFPNYYGGTTQQRWHRKLLRDVMESEGFNIYEFEWWHFDYKDWKEYPIGNTKFENL</sequence>
<dbReference type="Gene3D" id="3.30.1380.10">
    <property type="match status" value="1"/>
</dbReference>
<evidence type="ECO:0000313" key="9">
    <source>
        <dbReference type="EMBL" id="SVB19324.1"/>
    </source>
</evidence>
<dbReference type="SUPFAM" id="SSF55166">
    <property type="entry name" value="Hedgehog/DD-peptidase"/>
    <property type="match status" value="1"/>
</dbReference>
<proteinExistence type="inferred from homology"/>
<keyword evidence="4" id="KW-0862">Zinc</keyword>
<accession>A0A382C0D1</accession>
<name>A0A382C0D1_9ZZZZ</name>
<gene>
    <name evidence="9" type="ORF">METZ01_LOCUS172178</name>
</gene>
<organism evidence="9">
    <name type="scientific">marine metagenome</name>
    <dbReference type="NCBI Taxonomy" id="408172"/>
    <lineage>
        <taxon>unclassified sequences</taxon>
        <taxon>metagenomes</taxon>
        <taxon>ecological metagenomes</taxon>
    </lineage>
</organism>
<feature type="domain" description="Beta-lactamase-related" evidence="8">
    <location>
        <begin position="5"/>
        <end position="189"/>
    </location>
</feature>
<keyword evidence="6" id="KW-0482">Metalloprotease</keyword>
<dbReference type="GO" id="GO:0006508">
    <property type="term" value="P:proteolysis"/>
    <property type="evidence" value="ECO:0007669"/>
    <property type="project" value="UniProtKB-KW"/>
</dbReference>
<keyword evidence="1" id="KW-0645">Protease</keyword>
<dbReference type="PANTHER" id="PTHR43126">
    <property type="entry name" value="D-ALANYL-D-ALANINE DIPEPTIDASE"/>
    <property type="match status" value="1"/>
</dbReference>
<dbReference type="InterPro" id="IPR001466">
    <property type="entry name" value="Beta-lactam-related"/>
</dbReference>
<dbReference type="GO" id="GO:0046872">
    <property type="term" value="F:metal ion binding"/>
    <property type="evidence" value="ECO:0007669"/>
    <property type="project" value="UniProtKB-KW"/>
</dbReference>
<dbReference type="PANTHER" id="PTHR43126:SF1">
    <property type="entry name" value="D-ALANYL-D-ALANINE DIPEPTIDASE"/>
    <property type="match status" value="1"/>
</dbReference>
<dbReference type="InterPro" id="IPR000755">
    <property type="entry name" value="A_A_dipeptidase"/>
</dbReference>
<reference evidence="9" key="1">
    <citation type="submission" date="2018-05" db="EMBL/GenBank/DDBJ databases">
        <authorList>
            <person name="Lanie J.A."/>
            <person name="Ng W.-L."/>
            <person name="Kazmierczak K.M."/>
            <person name="Andrzejewski T.M."/>
            <person name="Davidsen T.M."/>
            <person name="Wayne K.J."/>
            <person name="Tettelin H."/>
            <person name="Glass J.I."/>
            <person name="Rusch D."/>
            <person name="Podicherti R."/>
            <person name="Tsui H.-C.T."/>
            <person name="Winkler M.E."/>
        </authorList>
    </citation>
    <scope>NUCLEOTIDE SEQUENCE</scope>
</reference>
<feature type="non-terminal residue" evidence="9">
    <location>
        <position position="1"/>
    </location>
</feature>
<dbReference type="HAMAP" id="MF_01924">
    <property type="entry name" value="A_A_dipeptidase"/>
    <property type="match status" value="1"/>
</dbReference>
<keyword evidence="7" id="KW-0961">Cell wall biogenesis/degradation</keyword>
<dbReference type="InterPro" id="IPR012338">
    <property type="entry name" value="Beta-lactam/transpept-like"/>
</dbReference>
<keyword evidence="5" id="KW-0224">Dipeptidase</keyword>
<evidence type="ECO:0000256" key="1">
    <source>
        <dbReference type="ARBA" id="ARBA00022670"/>
    </source>
</evidence>
<dbReference type="CDD" id="cd14840">
    <property type="entry name" value="D-Ala-D-Ala_dipeptidase_Aad"/>
    <property type="match status" value="1"/>
</dbReference>
<dbReference type="EMBL" id="UINC01032147">
    <property type="protein sequence ID" value="SVB19324.1"/>
    <property type="molecule type" value="Genomic_DNA"/>
</dbReference>
<evidence type="ECO:0000256" key="2">
    <source>
        <dbReference type="ARBA" id="ARBA00022723"/>
    </source>
</evidence>
<keyword evidence="3" id="KW-0378">Hydrolase</keyword>
<evidence type="ECO:0000256" key="5">
    <source>
        <dbReference type="ARBA" id="ARBA00022997"/>
    </source>
</evidence>
<dbReference type="GO" id="GO:0016805">
    <property type="term" value="F:dipeptidase activity"/>
    <property type="evidence" value="ECO:0007669"/>
    <property type="project" value="UniProtKB-KW"/>
</dbReference>
<evidence type="ECO:0000259" key="8">
    <source>
        <dbReference type="Pfam" id="PF00144"/>
    </source>
</evidence>
<dbReference type="GO" id="GO:0008237">
    <property type="term" value="F:metallopeptidase activity"/>
    <property type="evidence" value="ECO:0007669"/>
    <property type="project" value="UniProtKB-KW"/>
</dbReference>
<evidence type="ECO:0000256" key="6">
    <source>
        <dbReference type="ARBA" id="ARBA00023049"/>
    </source>
</evidence>
<evidence type="ECO:0000256" key="7">
    <source>
        <dbReference type="ARBA" id="ARBA00023316"/>
    </source>
</evidence>